<feature type="non-terminal residue" evidence="2">
    <location>
        <position position="1"/>
    </location>
</feature>
<dbReference type="EMBL" id="CAJVPL010017794">
    <property type="protein sequence ID" value="CAG8699968.1"/>
    <property type="molecule type" value="Genomic_DNA"/>
</dbReference>
<evidence type="ECO:0000259" key="1">
    <source>
        <dbReference type="Pfam" id="PF24209"/>
    </source>
</evidence>
<evidence type="ECO:0000313" key="2">
    <source>
        <dbReference type="EMBL" id="CAG8699968.1"/>
    </source>
</evidence>
<dbReference type="Proteomes" id="UP000789831">
    <property type="component" value="Unassembled WGS sequence"/>
</dbReference>
<protein>
    <submittedName>
        <fullName evidence="2">562_t:CDS:1</fullName>
    </submittedName>
</protein>
<dbReference type="Pfam" id="PF24209">
    <property type="entry name" value="DUF7431"/>
    <property type="match status" value="1"/>
</dbReference>
<organism evidence="2 3">
    <name type="scientific">Ambispora gerdemannii</name>
    <dbReference type="NCBI Taxonomy" id="144530"/>
    <lineage>
        <taxon>Eukaryota</taxon>
        <taxon>Fungi</taxon>
        <taxon>Fungi incertae sedis</taxon>
        <taxon>Mucoromycota</taxon>
        <taxon>Glomeromycotina</taxon>
        <taxon>Glomeromycetes</taxon>
        <taxon>Archaeosporales</taxon>
        <taxon>Ambisporaceae</taxon>
        <taxon>Ambispora</taxon>
    </lineage>
</organism>
<gene>
    <name evidence="2" type="ORF">AGERDE_LOCUS13461</name>
</gene>
<accession>A0A9N9N3I6</accession>
<feature type="non-terminal residue" evidence="2">
    <location>
        <position position="163"/>
    </location>
</feature>
<reference evidence="2" key="1">
    <citation type="submission" date="2021-06" db="EMBL/GenBank/DDBJ databases">
        <authorList>
            <person name="Kallberg Y."/>
            <person name="Tangrot J."/>
            <person name="Rosling A."/>
        </authorList>
    </citation>
    <scope>NUCLEOTIDE SEQUENCE</scope>
    <source>
        <strain evidence="2">MT106</strain>
    </source>
</reference>
<evidence type="ECO:0000313" key="3">
    <source>
        <dbReference type="Proteomes" id="UP000789831"/>
    </source>
</evidence>
<dbReference type="AlphaFoldDB" id="A0A9N9N3I6"/>
<keyword evidence="3" id="KW-1185">Reference proteome</keyword>
<dbReference type="InterPro" id="IPR055854">
    <property type="entry name" value="DUF7431"/>
</dbReference>
<name>A0A9N9N3I6_9GLOM</name>
<sequence length="163" mass="18136">LPSNLQLSNTDHIFVTVMKGDDSEDESKNLFATRVHYIDDKSPPVILIHRLGKLKERSESPLVKLKLGWIVIGTSTMLNLAQPVFESDKIEIKTNNSDKRLIAIIPNKRKIDPNNSLLATCVSRAKNSQDDPKDSKYVAGVHFVDKNGGGTIEACAFCYNLQN</sequence>
<feature type="domain" description="DUF7431" evidence="1">
    <location>
        <begin position="12"/>
        <end position="163"/>
    </location>
</feature>
<proteinExistence type="predicted"/>
<comment type="caution">
    <text evidence="2">The sequence shown here is derived from an EMBL/GenBank/DDBJ whole genome shotgun (WGS) entry which is preliminary data.</text>
</comment>